<keyword evidence="5" id="KW-1185">Reference proteome</keyword>
<proteinExistence type="predicted"/>
<dbReference type="KEGG" id="obj:EIO64_11445"/>
<feature type="signal peptide" evidence="2">
    <location>
        <begin position="1"/>
        <end position="24"/>
    </location>
</feature>
<name>A0A4D7AZR0_9FIRM</name>
<gene>
    <name evidence="4" type="ORF">EIO64_11445</name>
</gene>
<dbReference type="PROSITE" id="PS51272">
    <property type="entry name" value="SLH"/>
    <property type="match status" value="1"/>
</dbReference>
<reference evidence="5" key="1">
    <citation type="submission" date="2018-12" db="EMBL/GenBank/DDBJ databases">
        <title>Dusodibacter welbiota gen. nov., sp. nov., isolated from human faeces and emended description of the Oscillibacter genus.</title>
        <authorList>
            <person name="Le Roy T."/>
            <person name="Van der Smissen P."/>
            <person name="Delzenne N."/>
            <person name="Muccioli G."/>
            <person name="Collet J.F."/>
            <person name="Cani P.D."/>
        </authorList>
    </citation>
    <scope>NUCLEOTIDE SEQUENCE [LARGE SCALE GENOMIC DNA]</scope>
    <source>
        <strain evidence="5">J115</strain>
    </source>
</reference>
<dbReference type="EMBL" id="CP034413">
    <property type="protein sequence ID" value="QCI59757.1"/>
    <property type="molecule type" value="Genomic_DNA"/>
</dbReference>
<dbReference type="AlphaFoldDB" id="A0A4D7AZR0"/>
<evidence type="ECO:0000256" key="1">
    <source>
        <dbReference type="ARBA" id="ARBA00022737"/>
    </source>
</evidence>
<keyword evidence="1" id="KW-0677">Repeat</keyword>
<dbReference type="Pfam" id="PF00395">
    <property type="entry name" value="SLH"/>
    <property type="match status" value="1"/>
</dbReference>
<accession>A0A4D7AZR0</accession>
<evidence type="ECO:0000256" key="2">
    <source>
        <dbReference type="SAM" id="SignalP"/>
    </source>
</evidence>
<evidence type="ECO:0000259" key="3">
    <source>
        <dbReference type="PROSITE" id="PS51272"/>
    </source>
</evidence>
<sequence>MKKFLSLVLALVMTMSLVTVSAGAKDFTDDSEITYKEAVDVISALGVVDGYSGGDFRPDDVLTRGAAAKIICNLILGPTTASALSAGTAPSRMFP</sequence>
<feature type="chain" id="PRO_5020948893" evidence="2">
    <location>
        <begin position="25"/>
        <end position="95"/>
    </location>
</feature>
<evidence type="ECO:0000313" key="5">
    <source>
        <dbReference type="Proteomes" id="UP000298642"/>
    </source>
</evidence>
<protein>
    <submittedName>
        <fullName evidence="4">S-layer homology domain-containing protein</fullName>
    </submittedName>
</protein>
<feature type="domain" description="SLH" evidence="3">
    <location>
        <begin position="22"/>
        <end position="85"/>
    </location>
</feature>
<dbReference type="RefSeq" id="WP_136891383.1">
    <property type="nucleotide sequence ID" value="NZ_CP034413.3"/>
</dbReference>
<dbReference type="Proteomes" id="UP000298642">
    <property type="component" value="Chromosome"/>
</dbReference>
<evidence type="ECO:0000313" key="4">
    <source>
        <dbReference type="EMBL" id="QCI59757.1"/>
    </source>
</evidence>
<keyword evidence="2" id="KW-0732">Signal</keyword>
<organism evidence="4 5">
    <name type="scientific">Dysosmobacter welbionis</name>
    <dbReference type="NCBI Taxonomy" id="2093857"/>
    <lineage>
        <taxon>Bacteria</taxon>
        <taxon>Bacillati</taxon>
        <taxon>Bacillota</taxon>
        <taxon>Clostridia</taxon>
        <taxon>Eubacteriales</taxon>
        <taxon>Oscillospiraceae</taxon>
        <taxon>Dysosmobacter</taxon>
    </lineage>
</organism>
<dbReference type="InterPro" id="IPR001119">
    <property type="entry name" value="SLH_dom"/>
</dbReference>